<organism evidence="1 2">
    <name type="scientific">Metabacillus hrfriensis</name>
    <dbReference type="NCBI Taxonomy" id="3048891"/>
    <lineage>
        <taxon>Bacteria</taxon>
        <taxon>Bacillati</taxon>
        <taxon>Bacillota</taxon>
        <taxon>Bacilli</taxon>
        <taxon>Bacillales</taxon>
        <taxon>Bacillaceae</taxon>
        <taxon>Metabacillus</taxon>
    </lineage>
</organism>
<proteinExistence type="predicted"/>
<reference evidence="2" key="1">
    <citation type="journal article" date="2025" name="Aquaculture">
        <title>Assessment of the bioflocculant production and safety properties of Metabacillus hrfriensis sp. nov. based on phenotypic and whole-genome sequencing analysis.</title>
        <authorList>
            <person name="Zhang R."/>
            <person name="Zhao Z."/>
            <person name="Luo L."/>
            <person name="Wang S."/>
            <person name="Guo K."/>
            <person name="Xu W."/>
        </authorList>
    </citation>
    <scope>NUCLEOTIDE SEQUENCE [LARGE SCALE GENOMIC DNA]</scope>
    <source>
        <strain evidence="2">CT-WN-B3</strain>
    </source>
</reference>
<sequence>MTNSVKGRETNPVRLHGYNVNDIKNWSAESDPFAKYNRSRVPLAKRIPFFAPTQVNPKLSPLPQVMNLSADYDKSAISFKYGKSFAKNLLKFWQYTDIYGAWHGLPILDSEEENPQYGVINLPNPAYTDAAHRNGVLSLGKWFWPREGQNFSEWVEEKEDHTFPVADKLLEMSEYFGFDGYFINQEATITQEDSESLMKMMKYMQKKASKPFHVQWYDAILKDGKLNYQNEFNEKNDRWVRDGEERVSNSIFLNYAWNDKRLEYSNSHAEKIGLDPYTEVFAGTENDKYGYNPPYDTRLIFPENGEPRTGWALFGTDFVWNRYDNKLDPEDQEEVYRRERRYWCGPTESPLDPVGRTLYKPYKDEYKAVNPEEFRCWDGVSRYIPERSVIGSYPFLTSFNTGHGKRFFVNGKLASAEEWNNASIQDILPTWQWWVTNSRSDHSISVSYDYQTAYDGGSSLKIRGDLTEDQAAEIRLFKTCLPVDDDVSLSFTYKSNLKDHSKDFKFGLIFEDQPYQFYWVDSEEKMTSDWTSNSLSLANFKGRVIAAIGIKVANGQRDYCLNLGQIHLAKGEQTDKPKKPKRFTIDHLKMSEGTADVFLSWDFDAENVLFYEIYHVTGERNRELVGRIYDEVYYIHQLKNRHHERKTYLELLAVSPDHSRSTALCKDITWSAN</sequence>
<name>A0ACD4RAQ3_9BACI</name>
<dbReference type="Proteomes" id="UP001226091">
    <property type="component" value="Chromosome"/>
</dbReference>
<accession>A0ACD4RAQ3</accession>
<protein>
    <submittedName>
        <fullName evidence="1">Uncharacterized protein</fullName>
    </submittedName>
</protein>
<evidence type="ECO:0000313" key="2">
    <source>
        <dbReference type="Proteomes" id="UP001226091"/>
    </source>
</evidence>
<evidence type="ECO:0000313" key="1">
    <source>
        <dbReference type="EMBL" id="WHZ57576.1"/>
    </source>
</evidence>
<gene>
    <name evidence="1" type="ORF">QLQ22_23510</name>
</gene>
<keyword evidence="2" id="KW-1185">Reference proteome</keyword>
<dbReference type="EMBL" id="CP126116">
    <property type="protein sequence ID" value="WHZ57576.1"/>
    <property type="molecule type" value="Genomic_DNA"/>
</dbReference>